<proteinExistence type="predicted"/>
<keyword evidence="2" id="KW-1185">Reference proteome</keyword>
<sequence length="201" mass="23306">MNRGMNTFGGSPQYGNSRSMPQPQPQPQSQQQQQQGMPRPKNQNFQGYQQQPKQYQQGLPQQQQQQGLPQQYNTPRYKSPLQQSQSQFGSNLNNQRPPPPYVQTQQVRQVKVNHQKSGSTSSMDLARQYESDKAEIVKCLFSEIDPNDGQRIENYLTHVRIIEDSRFPINHQEELDYIKLEKIVMEVFKLVELGILMNGQD</sequence>
<dbReference type="Proteomes" id="UP001165101">
    <property type="component" value="Unassembled WGS sequence"/>
</dbReference>
<protein>
    <submittedName>
        <fullName evidence="1">Unnamed protein product</fullName>
    </submittedName>
</protein>
<dbReference type="EMBL" id="BSXV01005654">
    <property type="protein sequence ID" value="GMF02634.1"/>
    <property type="molecule type" value="Genomic_DNA"/>
</dbReference>
<accession>A0ACB5U6V0</accession>
<evidence type="ECO:0000313" key="1">
    <source>
        <dbReference type="EMBL" id="GMF02634.1"/>
    </source>
</evidence>
<evidence type="ECO:0000313" key="2">
    <source>
        <dbReference type="Proteomes" id="UP001165101"/>
    </source>
</evidence>
<reference evidence="1" key="1">
    <citation type="submission" date="2023-04" db="EMBL/GenBank/DDBJ databases">
        <title>Candida boidinii NBRC 1967.</title>
        <authorList>
            <person name="Ichikawa N."/>
            <person name="Sato H."/>
            <person name="Tonouchi N."/>
        </authorList>
    </citation>
    <scope>NUCLEOTIDE SEQUENCE</scope>
    <source>
        <strain evidence="1">NBRC 1967</strain>
    </source>
</reference>
<organism evidence="1 2">
    <name type="scientific">Candida boidinii</name>
    <name type="common">Yeast</name>
    <dbReference type="NCBI Taxonomy" id="5477"/>
    <lineage>
        <taxon>Eukaryota</taxon>
        <taxon>Fungi</taxon>
        <taxon>Dikarya</taxon>
        <taxon>Ascomycota</taxon>
        <taxon>Saccharomycotina</taxon>
        <taxon>Pichiomycetes</taxon>
        <taxon>Pichiales</taxon>
        <taxon>Pichiaceae</taxon>
        <taxon>Ogataea</taxon>
        <taxon>Ogataea/Candida clade</taxon>
    </lineage>
</organism>
<name>A0ACB5U6V0_CANBO</name>
<gene>
    <name evidence="1" type="ORF">Cboi01_000615500</name>
</gene>
<comment type="caution">
    <text evidence="1">The sequence shown here is derived from an EMBL/GenBank/DDBJ whole genome shotgun (WGS) entry which is preliminary data.</text>
</comment>